<dbReference type="EMBL" id="CADEAL010004381">
    <property type="protein sequence ID" value="CAB1458279.1"/>
    <property type="molecule type" value="Genomic_DNA"/>
</dbReference>
<comment type="caution">
    <text evidence="1">The sequence shown here is derived from an EMBL/GenBank/DDBJ whole genome shotgun (WGS) entry which is preliminary data.</text>
</comment>
<protein>
    <submittedName>
        <fullName evidence="1">Uncharacterized protein</fullName>
    </submittedName>
</protein>
<dbReference type="AlphaFoldDB" id="A0A9N7ZDW8"/>
<evidence type="ECO:0000313" key="2">
    <source>
        <dbReference type="Proteomes" id="UP001153269"/>
    </source>
</evidence>
<evidence type="ECO:0000313" key="1">
    <source>
        <dbReference type="EMBL" id="CAB1458279.1"/>
    </source>
</evidence>
<reference evidence="1" key="1">
    <citation type="submission" date="2020-03" db="EMBL/GenBank/DDBJ databases">
        <authorList>
            <person name="Weist P."/>
        </authorList>
    </citation>
    <scope>NUCLEOTIDE SEQUENCE</scope>
</reference>
<name>A0A9N7ZDW8_PLEPL</name>
<keyword evidence="2" id="KW-1185">Reference proteome</keyword>
<accession>A0A9N7ZDW8</accession>
<gene>
    <name evidence="1" type="ORF">PLEPLA_LOCUS46109</name>
</gene>
<proteinExistence type="predicted"/>
<sequence>MLFMPVREERRAASQHLTLCLSYVSSTSSLHHLHPLRDHKTQVQMDIAHICTSLNALPSTSSSSSASHPHPSLPATVSTTSSYLLYPTSSISRYVLSFPLLPLLPLLPSSPSSPPGVIVCGAGPADRPGQGR</sequence>
<organism evidence="1 2">
    <name type="scientific">Pleuronectes platessa</name>
    <name type="common">European plaice</name>
    <dbReference type="NCBI Taxonomy" id="8262"/>
    <lineage>
        <taxon>Eukaryota</taxon>
        <taxon>Metazoa</taxon>
        <taxon>Chordata</taxon>
        <taxon>Craniata</taxon>
        <taxon>Vertebrata</taxon>
        <taxon>Euteleostomi</taxon>
        <taxon>Actinopterygii</taxon>
        <taxon>Neopterygii</taxon>
        <taxon>Teleostei</taxon>
        <taxon>Neoteleostei</taxon>
        <taxon>Acanthomorphata</taxon>
        <taxon>Carangaria</taxon>
        <taxon>Pleuronectiformes</taxon>
        <taxon>Pleuronectoidei</taxon>
        <taxon>Pleuronectidae</taxon>
        <taxon>Pleuronectes</taxon>
    </lineage>
</organism>
<dbReference type="Proteomes" id="UP001153269">
    <property type="component" value="Unassembled WGS sequence"/>
</dbReference>